<keyword evidence="7 9" id="KW-0811">Translocation</keyword>
<evidence type="ECO:0000313" key="12">
    <source>
        <dbReference type="Proteomes" id="UP000003806"/>
    </source>
</evidence>
<dbReference type="Pfam" id="PF07549">
    <property type="entry name" value="Sec_GG"/>
    <property type="match status" value="1"/>
</dbReference>
<accession>H0UII0</accession>
<feature type="transmembrane region" description="Helical" evidence="9">
    <location>
        <begin position="238"/>
        <end position="260"/>
    </location>
</feature>
<dbReference type="OrthoDB" id="9805019at2"/>
<dbReference type="InterPro" id="IPR022646">
    <property type="entry name" value="SecD/SecF_CS"/>
</dbReference>
<evidence type="ECO:0000256" key="1">
    <source>
        <dbReference type="ARBA" id="ARBA00004651"/>
    </source>
</evidence>
<dbReference type="GO" id="GO:0015450">
    <property type="term" value="F:protein-transporting ATPase activity"/>
    <property type="evidence" value="ECO:0007669"/>
    <property type="project" value="InterPro"/>
</dbReference>
<feature type="transmembrane region" description="Helical" evidence="9">
    <location>
        <begin position="188"/>
        <end position="207"/>
    </location>
</feature>
<comment type="similarity">
    <text evidence="9">Belongs to the SecD/SecF family. SecF subfamily.</text>
</comment>
<dbReference type="PRINTS" id="PR01755">
    <property type="entry name" value="SECFTRNLCASE"/>
</dbReference>
<proteinExistence type="inferred from homology"/>
<name>H0UII0_9BACT</name>
<evidence type="ECO:0000256" key="6">
    <source>
        <dbReference type="ARBA" id="ARBA00022989"/>
    </source>
</evidence>
<keyword evidence="3 9" id="KW-1003">Cell membrane</keyword>
<comment type="caution">
    <text evidence="9">Lacks conserved residue(s) required for the propagation of feature annotation.</text>
</comment>
<dbReference type="EMBL" id="CM001376">
    <property type="protein sequence ID" value="EHM12688.1"/>
    <property type="molecule type" value="Genomic_DNA"/>
</dbReference>
<evidence type="ECO:0000256" key="9">
    <source>
        <dbReference type="HAMAP-Rule" id="MF_01464"/>
    </source>
</evidence>
<dbReference type="Pfam" id="PF02355">
    <property type="entry name" value="SecD_SecF_C"/>
    <property type="match status" value="1"/>
</dbReference>
<dbReference type="InterPro" id="IPR048634">
    <property type="entry name" value="SecD_SecF_C"/>
</dbReference>
<dbReference type="STRING" id="885272.JonanDRAFT_0265"/>
<dbReference type="SUPFAM" id="SSF82866">
    <property type="entry name" value="Multidrug efflux transporter AcrB transmembrane domain"/>
    <property type="match status" value="1"/>
</dbReference>
<keyword evidence="6 9" id="KW-1133">Transmembrane helix</keyword>
<keyword evidence="5 9" id="KW-0653">Protein transport</keyword>
<dbReference type="Proteomes" id="UP000003806">
    <property type="component" value="Chromosome"/>
</dbReference>
<dbReference type="GO" id="GO:0043952">
    <property type="term" value="P:protein transport by the Sec complex"/>
    <property type="evidence" value="ECO:0007669"/>
    <property type="project" value="UniProtKB-UniRule"/>
</dbReference>
<keyword evidence="8 9" id="KW-0472">Membrane</keyword>
<evidence type="ECO:0000256" key="7">
    <source>
        <dbReference type="ARBA" id="ARBA00023010"/>
    </source>
</evidence>
<comment type="subcellular location">
    <subcellularLocation>
        <location evidence="1 9">Cell membrane</location>
        <topology evidence="1 9">Multi-pass membrane protein</topology>
    </subcellularLocation>
</comment>
<dbReference type="Gene3D" id="1.20.1640.10">
    <property type="entry name" value="Multidrug efflux transporter AcrB transmembrane domain"/>
    <property type="match status" value="1"/>
</dbReference>
<sequence>MKKPFAFPFMKYRKFFIALACVMAVTGALLVLCIGFNKGIDFTGGNLLQVEFSDPISVGAVRAELAKEGYARATIQAFSDRGVNIRFQGTEEGADDQALRDSLMAALDKIQAGKVKLLSFEMVGPTVGGELTHQAVLATTLALIGILIYVAFRFQFRFAVVSVLALVHDTMIVLGFFCLFHREIAMPFIAAILTTVGYSLNDTIVIMDRVRENWKQRRTIGMAALMDNSINQTLGRTVNTTVTTFMPVLAFYLLGGPVLANFSLALMIGIIAGTFSSLCFTTSALVFWYDKYPVKDS</sequence>
<evidence type="ECO:0000313" key="11">
    <source>
        <dbReference type="EMBL" id="EHM12688.1"/>
    </source>
</evidence>
<keyword evidence="2 9" id="KW-0813">Transport</keyword>
<gene>
    <name evidence="9" type="primary">secF</name>
    <name evidence="11" type="ORF">JonanDRAFT_0265</name>
</gene>
<dbReference type="RefSeq" id="WP_008522207.1">
    <property type="nucleotide sequence ID" value="NZ_CM001376.1"/>
</dbReference>
<dbReference type="NCBIfam" id="TIGR00916">
    <property type="entry name" value="2A0604s01"/>
    <property type="match status" value="1"/>
</dbReference>
<feature type="domain" description="Protein export membrane protein SecD/SecF C-terminal" evidence="10">
    <location>
        <begin position="108"/>
        <end position="288"/>
    </location>
</feature>
<protein>
    <recommendedName>
        <fullName evidence="9">Protein-export membrane protein SecF</fullName>
    </recommendedName>
</protein>
<dbReference type="HOGENOM" id="CLU_050012_0_1_0"/>
<keyword evidence="4 9" id="KW-0812">Transmembrane</keyword>
<organism evidence="11 12">
    <name type="scientific">Jonquetella anthropi DSM 22815</name>
    <dbReference type="NCBI Taxonomy" id="885272"/>
    <lineage>
        <taxon>Bacteria</taxon>
        <taxon>Thermotogati</taxon>
        <taxon>Synergistota</taxon>
        <taxon>Synergistia</taxon>
        <taxon>Synergistales</taxon>
        <taxon>Dethiosulfovibrionaceae</taxon>
        <taxon>Jonquetella</taxon>
    </lineage>
</organism>
<reference evidence="11 12" key="1">
    <citation type="submission" date="2011-11" db="EMBL/GenBank/DDBJ databases">
        <title>The Noncontiguous Finished genome of Jonquetella anthropi DSM 22815.</title>
        <authorList>
            <consortium name="US DOE Joint Genome Institute (JGI-PGF)"/>
            <person name="Lucas S."/>
            <person name="Copeland A."/>
            <person name="Lapidus A."/>
            <person name="Glavina del Rio T."/>
            <person name="Dalin E."/>
            <person name="Tice H."/>
            <person name="Bruce D."/>
            <person name="Goodwin L."/>
            <person name="Pitluck S."/>
            <person name="Peters L."/>
            <person name="Mikhailova N."/>
            <person name="Held B."/>
            <person name="Kyrpides N."/>
            <person name="Mavromatis K."/>
            <person name="Ivanova N."/>
            <person name="Markowitz V."/>
            <person name="Cheng J.-F."/>
            <person name="Hugenholtz P."/>
            <person name="Woyke T."/>
            <person name="Wu D."/>
            <person name="Gronow S."/>
            <person name="Wellnitz S."/>
            <person name="Brambilla E."/>
            <person name="Klenk H.-P."/>
            <person name="Eisen J.A."/>
        </authorList>
    </citation>
    <scope>NUCLEOTIDE SEQUENCE [LARGE SCALE GENOMIC DNA]</scope>
    <source>
        <strain evidence="11 12">DSM 22815</strain>
    </source>
</reference>
<dbReference type="PANTHER" id="PTHR30081:SF8">
    <property type="entry name" value="PROTEIN TRANSLOCASE SUBUNIT SECF"/>
    <property type="match status" value="1"/>
</dbReference>
<feature type="transmembrane region" description="Helical" evidence="9">
    <location>
        <begin position="266"/>
        <end position="289"/>
    </location>
</feature>
<feature type="transmembrane region" description="Helical" evidence="9">
    <location>
        <begin position="159"/>
        <end position="182"/>
    </location>
</feature>
<keyword evidence="12" id="KW-1185">Reference proteome</keyword>
<dbReference type="AlphaFoldDB" id="H0UII0"/>
<comment type="function">
    <text evidence="9">Part of the Sec protein translocase complex. Interacts with the SecYEG preprotein conducting channel. SecDF uses the proton motive force (PMF) to complete protein translocation after the ATP-dependent function of SecA.</text>
</comment>
<dbReference type="HAMAP" id="MF_01464_B">
    <property type="entry name" value="SecF_B"/>
    <property type="match status" value="1"/>
</dbReference>
<evidence type="ECO:0000256" key="8">
    <source>
        <dbReference type="ARBA" id="ARBA00023136"/>
    </source>
</evidence>
<dbReference type="eggNOG" id="COG0341">
    <property type="taxonomic scope" value="Bacteria"/>
</dbReference>
<evidence type="ECO:0000256" key="4">
    <source>
        <dbReference type="ARBA" id="ARBA00022692"/>
    </source>
</evidence>
<dbReference type="GO" id="GO:0065002">
    <property type="term" value="P:intracellular protein transmembrane transport"/>
    <property type="evidence" value="ECO:0007669"/>
    <property type="project" value="UniProtKB-UniRule"/>
</dbReference>
<dbReference type="GO" id="GO:0005886">
    <property type="term" value="C:plasma membrane"/>
    <property type="evidence" value="ECO:0007669"/>
    <property type="project" value="UniProtKB-SubCell"/>
</dbReference>
<dbReference type="InterPro" id="IPR055344">
    <property type="entry name" value="SecD_SecF_C_bact"/>
</dbReference>
<comment type="subunit">
    <text evidence="9">Forms a complex with SecD. Part of the essential Sec protein translocation apparatus which comprises SecA, SecYEG and auxiliary proteins SecDF. Other proteins may also be involved.</text>
</comment>
<dbReference type="InterPro" id="IPR022645">
    <property type="entry name" value="SecD/SecF_bac"/>
</dbReference>
<evidence type="ECO:0000256" key="5">
    <source>
        <dbReference type="ARBA" id="ARBA00022927"/>
    </source>
</evidence>
<dbReference type="InterPro" id="IPR022813">
    <property type="entry name" value="SecD/SecF_arch_bac"/>
</dbReference>
<evidence type="ECO:0000256" key="3">
    <source>
        <dbReference type="ARBA" id="ARBA00022475"/>
    </source>
</evidence>
<evidence type="ECO:0000256" key="2">
    <source>
        <dbReference type="ARBA" id="ARBA00022448"/>
    </source>
</evidence>
<evidence type="ECO:0000259" key="10">
    <source>
        <dbReference type="Pfam" id="PF02355"/>
    </source>
</evidence>
<feature type="transmembrane region" description="Helical" evidence="9">
    <location>
        <begin position="131"/>
        <end position="152"/>
    </location>
</feature>
<dbReference type="GO" id="GO:0006605">
    <property type="term" value="P:protein targeting"/>
    <property type="evidence" value="ECO:0007669"/>
    <property type="project" value="UniProtKB-UniRule"/>
</dbReference>
<dbReference type="InterPro" id="IPR005665">
    <property type="entry name" value="SecF_bac"/>
</dbReference>
<dbReference type="PANTHER" id="PTHR30081">
    <property type="entry name" value="PROTEIN-EXPORT MEMBRANE PROTEIN SEC"/>
    <property type="match status" value="1"/>
</dbReference>
<dbReference type="NCBIfam" id="TIGR00966">
    <property type="entry name" value="transloc_SecF"/>
    <property type="match status" value="1"/>
</dbReference>